<dbReference type="PANTHER" id="PTHR13353:SF5">
    <property type="entry name" value="TRANSMEMBRANE PROTEIN 19"/>
    <property type="match status" value="1"/>
</dbReference>
<dbReference type="PANTHER" id="PTHR13353">
    <property type="entry name" value="TRANSMEMBRANE PROTEIN 19"/>
    <property type="match status" value="1"/>
</dbReference>
<keyword evidence="3 6" id="KW-0812">Transmembrane</keyword>
<evidence type="ECO:0000256" key="5">
    <source>
        <dbReference type="ARBA" id="ARBA00023136"/>
    </source>
</evidence>
<evidence type="ECO:0000313" key="7">
    <source>
        <dbReference type="EMBL" id="MBD2755060.1"/>
    </source>
</evidence>
<evidence type="ECO:0000256" key="6">
    <source>
        <dbReference type="SAM" id="Phobius"/>
    </source>
</evidence>
<evidence type="ECO:0000256" key="1">
    <source>
        <dbReference type="ARBA" id="ARBA00004141"/>
    </source>
</evidence>
<evidence type="ECO:0000256" key="4">
    <source>
        <dbReference type="ARBA" id="ARBA00022989"/>
    </source>
</evidence>
<dbReference type="PROSITE" id="PS00457">
    <property type="entry name" value="NA_SOLUT_SYMP_2"/>
    <property type="match status" value="1"/>
</dbReference>
<dbReference type="Pfam" id="PF01940">
    <property type="entry name" value="DUF92"/>
    <property type="match status" value="1"/>
</dbReference>
<evidence type="ECO:0000313" key="8">
    <source>
        <dbReference type="Proteomes" id="UP000653797"/>
    </source>
</evidence>
<sequence>MQLQYWLVLSILIVGMFLSVKAGKLNQTGALTGGVLGFAIFLGAGLTGLAMLGLFFVLGSFVTSWRLKDKVAVGLAEPNKGRRTASQAMANAGVAGILGLLAWLYPAKADLFRLMLAAGFASATADTCSSELGNVYGRRFYNILTLRPDSRGLDGVISLEGTLLGFLGSCLIAALYAIGFGWSWHVIWILVAGTIGNLSDSVLGATLERQGSLPNDAVNFLNTLVAAFVAMFIYFAFQ</sequence>
<comment type="similarity">
    <text evidence="2">Belongs to the TMEM19 family.</text>
</comment>
<feature type="transmembrane region" description="Helical" evidence="6">
    <location>
        <begin position="184"/>
        <end position="205"/>
    </location>
</feature>
<dbReference type="InterPro" id="IPR002794">
    <property type="entry name" value="DUF92_TMEM19"/>
</dbReference>
<feature type="transmembrane region" description="Helical" evidence="6">
    <location>
        <begin position="88"/>
        <end position="105"/>
    </location>
</feature>
<accession>A0A927B3P9</accession>
<name>A0A927B3P9_9BACT</name>
<comment type="caution">
    <text evidence="7">The sequence shown here is derived from an EMBL/GenBank/DDBJ whole genome shotgun (WGS) entry which is preliminary data.</text>
</comment>
<keyword evidence="8" id="KW-1185">Reference proteome</keyword>
<evidence type="ECO:0000256" key="2">
    <source>
        <dbReference type="ARBA" id="ARBA00009012"/>
    </source>
</evidence>
<feature type="transmembrane region" description="Helical" evidence="6">
    <location>
        <begin position="217"/>
        <end position="237"/>
    </location>
</feature>
<keyword evidence="5 6" id="KW-0472">Membrane</keyword>
<reference evidence="7" key="1">
    <citation type="submission" date="2020-09" db="EMBL/GenBank/DDBJ databases">
        <authorList>
            <person name="Kim M.K."/>
        </authorList>
    </citation>
    <scope>NUCLEOTIDE SEQUENCE</scope>
    <source>
        <strain evidence="7">BT704</strain>
    </source>
</reference>
<dbReference type="AlphaFoldDB" id="A0A927B3P9"/>
<organism evidence="7 8">
    <name type="scientific">Spirosoma validum</name>
    <dbReference type="NCBI Taxonomy" id="2771355"/>
    <lineage>
        <taxon>Bacteria</taxon>
        <taxon>Pseudomonadati</taxon>
        <taxon>Bacteroidota</taxon>
        <taxon>Cytophagia</taxon>
        <taxon>Cytophagales</taxon>
        <taxon>Cytophagaceae</taxon>
        <taxon>Spirosoma</taxon>
    </lineage>
</organism>
<dbReference type="RefSeq" id="WP_191040682.1">
    <property type="nucleotide sequence ID" value="NZ_JACXAA010000007.1"/>
</dbReference>
<feature type="transmembrane region" description="Helical" evidence="6">
    <location>
        <begin position="38"/>
        <end position="67"/>
    </location>
</feature>
<keyword evidence="4 6" id="KW-1133">Transmembrane helix</keyword>
<protein>
    <submittedName>
        <fullName evidence="7">DUF92 domain-containing protein</fullName>
    </submittedName>
</protein>
<dbReference type="EMBL" id="JACXAA010000007">
    <property type="protein sequence ID" value="MBD2755060.1"/>
    <property type="molecule type" value="Genomic_DNA"/>
</dbReference>
<feature type="transmembrane region" description="Helical" evidence="6">
    <location>
        <begin position="157"/>
        <end position="178"/>
    </location>
</feature>
<gene>
    <name evidence="7" type="ORF">IC230_19305</name>
</gene>
<dbReference type="GO" id="GO:0016020">
    <property type="term" value="C:membrane"/>
    <property type="evidence" value="ECO:0007669"/>
    <property type="project" value="UniProtKB-SubCell"/>
</dbReference>
<dbReference type="InterPro" id="IPR018212">
    <property type="entry name" value="Na/solute_symporter_CS"/>
</dbReference>
<evidence type="ECO:0000256" key="3">
    <source>
        <dbReference type="ARBA" id="ARBA00022692"/>
    </source>
</evidence>
<proteinExistence type="inferred from homology"/>
<dbReference type="Proteomes" id="UP000653797">
    <property type="component" value="Unassembled WGS sequence"/>
</dbReference>
<comment type="subcellular location">
    <subcellularLocation>
        <location evidence="1">Membrane</location>
        <topology evidence="1">Multi-pass membrane protein</topology>
    </subcellularLocation>
</comment>